<dbReference type="PANTHER" id="PTHR10762:SF2">
    <property type="entry name" value="2-(3-AMINO-3-CARBOXYPROPYL)HISTIDINE SYNTHASE SUBUNIT 2"/>
    <property type="match status" value="1"/>
</dbReference>
<dbReference type="GO" id="GO:0005737">
    <property type="term" value="C:cytoplasm"/>
    <property type="evidence" value="ECO:0007669"/>
    <property type="project" value="UniProtKB-SubCell"/>
</dbReference>
<comment type="similarity">
    <text evidence="3 7">Belongs to the DPH1/DPH2 family. DPH2 subfamily.</text>
</comment>
<evidence type="ECO:0000313" key="10">
    <source>
        <dbReference type="Proteomes" id="UP000018144"/>
    </source>
</evidence>
<gene>
    <name evidence="9" type="ORF">PCON_07547</name>
</gene>
<evidence type="ECO:0000256" key="6">
    <source>
        <dbReference type="ARBA" id="ARBA00023014"/>
    </source>
</evidence>
<dbReference type="Proteomes" id="UP000018144">
    <property type="component" value="Unassembled WGS sequence"/>
</dbReference>
<dbReference type="NCBIfam" id="TIGR00272">
    <property type="entry name" value="DPH2"/>
    <property type="match status" value="1"/>
</dbReference>
<feature type="compositionally biased region" description="Acidic residues" evidence="8">
    <location>
        <begin position="492"/>
        <end position="511"/>
    </location>
</feature>
<comment type="cofactor">
    <cofactor evidence="1">
        <name>[4Fe-4S] cluster</name>
        <dbReference type="ChEBI" id="CHEBI:49883"/>
    </cofactor>
</comment>
<evidence type="ECO:0000313" key="9">
    <source>
        <dbReference type="EMBL" id="CCX07958.1"/>
    </source>
</evidence>
<dbReference type="NCBIfam" id="TIGR00322">
    <property type="entry name" value="diphth2_R"/>
    <property type="match status" value="1"/>
</dbReference>
<dbReference type="GO" id="GO:0051536">
    <property type="term" value="F:iron-sulfur cluster binding"/>
    <property type="evidence" value="ECO:0007669"/>
    <property type="project" value="UniProtKB-KW"/>
</dbReference>
<accession>U4L119</accession>
<dbReference type="Gene3D" id="3.40.50.11860">
    <property type="entry name" value="Diphthamide synthesis DPH1/DPH2 domain 3"/>
    <property type="match status" value="1"/>
</dbReference>
<evidence type="ECO:0000256" key="1">
    <source>
        <dbReference type="ARBA" id="ARBA00001966"/>
    </source>
</evidence>
<dbReference type="GO" id="GO:0090560">
    <property type="term" value="F:2-(3-amino-3-carboxypropyl)histidine synthase activity"/>
    <property type="evidence" value="ECO:0007669"/>
    <property type="project" value="InterPro"/>
</dbReference>
<dbReference type="OMA" id="QIWNENH"/>
<evidence type="ECO:0000256" key="5">
    <source>
        <dbReference type="ARBA" id="ARBA00023004"/>
    </source>
</evidence>
<feature type="compositionally biased region" description="Basic and acidic residues" evidence="8">
    <location>
        <begin position="528"/>
        <end position="539"/>
    </location>
</feature>
<evidence type="ECO:0000256" key="3">
    <source>
        <dbReference type="ARBA" id="ARBA00006179"/>
    </source>
</evidence>
<dbReference type="GO" id="GO:0046872">
    <property type="term" value="F:metal ion binding"/>
    <property type="evidence" value="ECO:0007669"/>
    <property type="project" value="UniProtKB-KW"/>
</dbReference>
<comment type="function">
    <text evidence="7">Required for the first step of diphthamide biosynthesis, a post-translational modification of histidine which occurs in elongation factor 2. DPH1 and DPH2 transfer a 3-amino-3-carboxypropyl (ACP) group from S-adenosyl-L-methionine (SAM) to a histidine residue, the reaction is assisted by a reduction system comprising DPH3 and a NADH-dependent reductase. Facilitates the reduction of the catalytic iron-sulfur cluster found in the DPH1 subunit.</text>
</comment>
<evidence type="ECO:0000256" key="4">
    <source>
        <dbReference type="ARBA" id="ARBA00022723"/>
    </source>
</evidence>
<feature type="region of interest" description="Disordered" evidence="8">
    <location>
        <begin position="528"/>
        <end position="557"/>
    </location>
</feature>
<dbReference type="OrthoDB" id="449241at2759"/>
<dbReference type="GO" id="GO:0017183">
    <property type="term" value="P:protein histidyl modification to diphthamide"/>
    <property type="evidence" value="ECO:0007669"/>
    <property type="project" value="UniProtKB-UniPathway"/>
</dbReference>
<dbReference type="STRING" id="1076935.U4L119"/>
<evidence type="ECO:0000256" key="2">
    <source>
        <dbReference type="ARBA" id="ARBA00005156"/>
    </source>
</evidence>
<keyword evidence="6 7" id="KW-0411">Iron-sulfur</keyword>
<name>U4L119_PYROM</name>
<keyword evidence="10" id="KW-1185">Reference proteome</keyword>
<reference evidence="9 10" key="1">
    <citation type="journal article" date="2013" name="PLoS Genet.">
        <title>The genome and development-dependent transcriptomes of Pyronema confluens: a window into fungal evolution.</title>
        <authorList>
            <person name="Traeger S."/>
            <person name="Altegoer F."/>
            <person name="Freitag M."/>
            <person name="Gabaldon T."/>
            <person name="Kempken F."/>
            <person name="Kumar A."/>
            <person name="Marcet-Houben M."/>
            <person name="Poggeler S."/>
            <person name="Stajich J.E."/>
            <person name="Nowrousian M."/>
        </authorList>
    </citation>
    <scope>NUCLEOTIDE SEQUENCE [LARGE SCALE GENOMIC DNA]</scope>
    <source>
        <strain evidence="10">CBS 100304</strain>
        <tissue evidence="9">Vegetative mycelium</tissue>
    </source>
</reference>
<dbReference type="SFLD" id="SFLDS00032">
    <property type="entry name" value="Radical_SAM_3-amino-3-carboxyp"/>
    <property type="match status" value="1"/>
</dbReference>
<dbReference type="EMBL" id="HF935383">
    <property type="protein sequence ID" value="CCX07958.1"/>
    <property type="molecule type" value="Genomic_DNA"/>
</dbReference>
<dbReference type="eggNOG" id="KOG2648">
    <property type="taxonomic scope" value="Eukaryota"/>
</dbReference>
<dbReference type="SFLD" id="SFLDG01121">
    <property type="entry name" value="Diphthamide_biosynthesis"/>
    <property type="match status" value="1"/>
</dbReference>
<keyword evidence="7" id="KW-0963">Cytoplasm</keyword>
<evidence type="ECO:0000256" key="7">
    <source>
        <dbReference type="RuleBase" id="RU364133"/>
    </source>
</evidence>
<keyword evidence="5 7" id="KW-0408">Iron</keyword>
<dbReference type="PANTHER" id="PTHR10762">
    <property type="entry name" value="DIPHTHAMIDE BIOSYNTHESIS PROTEIN"/>
    <property type="match status" value="1"/>
</dbReference>
<dbReference type="InterPro" id="IPR010014">
    <property type="entry name" value="DHP2"/>
</dbReference>
<protein>
    <recommendedName>
        <fullName evidence="7">2-(3-amino-3-carboxypropyl)histidine synthase subunit 2</fullName>
    </recommendedName>
</protein>
<feature type="region of interest" description="Disordered" evidence="8">
    <location>
        <begin position="487"/>
        <end position="515"/>
    </location>
</feature>
<proteinExistence type="inferred from homology"/>
<dbReference type="FunFam" id="3.40.50.11860:FF:000001">
    <property type="entry name" value="2-(3-amino-3-carboxypropyl)histidine synthase subunit 2"/>
    <property type="match status" value="1"/>
</dbReference>
<dbReference type="UniPathway" id="UPA00559"/>
<organism evidence="9 10">
    <name type="scientific">Pyronema omphalodes (strain CBS 100304)</name>
    <name type="common">Pyronema confluens</name>
    <dbReference type="NCBI Taxonomy" id="1076935"/>
    <lineage>
        <taxon>Eukaryota</taxon>
        <taxon>Fungi</taxon>
        <taxon>Dikarya</taxon>
        <taxon>Ascomycota</taxon>
        <taxon>Pezizomycotina</taxon>
        <taxon>Pezizomycetes</taxon>
        <taxon>Pezizales</taxon>
        <taxon>Pyronemataceae</taxon>
        <taxon>Pyronema</taxon>
    </lineage>
</organism>
<evidence type="ECO:0000256" key="8">
    <source>
        <dbReference type="SAM" id="MobiDB-lite"/>
    </source>
</evidence>
<dbReference type="SFLD" id="SFLDF00408">
    <property type="entry name" value="Diphthamide_biosynthesis_famil"/>
    <property type="match status" value="1"/>
</dbReference>
<dbReference type="Gene3D" id="3.40.50.11840">
    <property type="entry name" value="Diphthamide synthesis DPH1/DPH2 domain 1"/>
    <property type="match status" value="2"/>
</dbReference>
<dbReference type="InterPro" id="IPR042265">
    <property type="entry name" value="DPH1/DPH2_3"/>
</dbReference>
<dbReference type="InterPro" id="IPR042263">
    <property type="entry name" value="DPH1/DPH2_1"/>
</dbReference>
<sequence>MSEVEVTIDSVTAPPPTVAPVLSTPDDHLFKTDDAPAEIPSHKDLPEEEFKQMYEIDRTVKELKEGGYKRVALQFPDERLRDSEIVYSLIYKGINEGVQSSEAQNECCKGGPKDATCYGEKATTEACCKGEEKSTGCCSETKPAADLCCKGGEKDTGCCSESKPTAAADSCCKGGEKSSSCCSTQTIPTIERKVFILADTSYAACCVDEIAAEHASADVLVHYGRSCLSPTSRLPVIYIFTSNPLSISTTVDGFKNTYPDLSTKVILMSDVTYASHTKPVHEALLAAGYTNIFPTEIIHDPASPIPNRTVPTANEDELREYELFHLSEPLPSLLLILSSRVARINYFSPTTSTVESTLTSPLLRRRYALLSHAKSASIIGILVNTLNIKHYLPMISHLKRQIAAAERKSYLVVVGKVNIEKVANFSEIEVWVGIGCWEQGVVGGTEGRGWWRPVITPWELTIALGEREWTGGWIADLGEVLKKDGERKKELEEAEKDEDEEEEDDDEDAPPEFDLRTGRYIQSSRIIKKESTKKEKEGEESSTALTMSSRQKELMASGGVLSPAAMFLRDKRTWQGLGSDLEAEEEGALVEEGRSGVARGYTVGEGERH</sequence>
<dbReference type="AlphaFoldDB" id="U4L119"/>
<comment type="pathway">
    <text evidence="2 7">Protein modification; peptidyl-diphthamide biosynthesis.</text>
</comment>
<comment type="subcellular location">
    <subcellularLocation>
        <location evidence="7">Cytoplasm</location>
    </subcellularLocation>
</comment>
<keyword evidence="4 7" id="KW-0479">Metal-binding</keyword>
<dbReference type="InterPro" id="IPR016435">
    <property type="entry name" value="DPH1/DPH2"/>
</dbReference>
<dbReference type="Pfam" id="PF01866">
    <property type="entry name" value="Diphthamide_syn"/>
    <property type="match status" value="1"/>
</dbReference>